<keyword evidence="3" id="KW-1185">Reference proteome</keyword>
<evidence type="ECO:0000313" key="2">
    <source>
        <dbReference type="EMBL" id="PTX62326.1"/>
    </source>
</evidence>
<protein>
    <submittedName>
        <fullName evidence="2">Uncharacterized protein</fullName>
    </submittedName>
</protein>
<comment type="caution">
    <text evidence="2">The sequence shown here is derived from an EMBL/GenBank/DDBJ whole genome shotgun (WGS) entry which is preliminary data.</text>
</comment>
<reference evidence="2 3" key="1">
    <citation type="submission" date="2018-04" db="EMBL/GenBank/DDBJ databases">
        <title>Genomic Encyclopedia of Archaeal and Bacterial Type Strains, Phase II (KMG-II): from individual species to whole genera.</title>
        <authorList>
            <person name="Goeker M."/>
        </authorList>
    </citation>
    <scope>NUCLEOTIDE SEQUENCE [LARGE SCALE GENOMIC DNA]</scope>
    <source>
        <strain evidence="2 3">DSM 25731</strain>
    </source>
</reference>
<feature type="coiled-coil region" evidence="1">
    <location>
        <begin position="69"/>
        <end position="103"/>
    </location>
</feature>
<gene>
    <name evidence="2" type="ORF">C8N46_103426</name>
</gene>
<dbReference type="Proteomes" id="UP000244090">
    <property type="component" value="Unassembled WGS sequence"/>
</dbReference>
<dbReference type="OrthoDB" id="1441239at2"/>
<keyword evidence="1" id="KW-0175">Coiled coil</keyword>
<dbReference type="PROSITE" id="PS51257">
    <property type="entry name" value="PROKAR_LIPOPROTEIN"/>
    <property type="match status" value="1"/>
</dbReference>
<name>A0A2T6C1X4_9FLAO</name>
<evidence type="ECO:0000256" key="1">
    <source>
        <dbReference type="SAM" id="Coils"/>
    </source>
</evidence>
<dbReference type="EMBL" id="QBKT01000003">
    <property type="protein sequence ID" value="PTX62326.1"/>
    <property type="molecule type" value="Genomic_DNA"/>
</dbReference>
<organism evidence="2 3">
    <name type="scientific">Kordia periserrulae</name>
    <dbReference type="NCBI Taxonomy" id="701523"/>
    <lineage>
        <taxon>Bacteria</taxon>
        <taxon>Pseudomonadati</taxon>
        <taxon>Bacteroidota</taxon>
        <taxon>Flavobacteriia</taxon>
        <taxon>Flavobacteriales</taxon>
        <taxon>Flavobacteriaceae</taxon>
        <taxon>Kordia</taxon>
    </lineage>
</organism>
<dbReference type="RefSeq" id="WP_108114526.1">
    <property type="nucleotide sequence ID" value="NZ_QBKT01000003.1"/>
</dbReference>
<evidence type="ECO:0000313" key="3">
    <source>
        <dbReference type="Proteomes" id="UP000244090"/>
    </source>
</evidence>
<accession>A0A2T6C1X4</accession>
<dbReference type="AlphaFoldDB" id="A0A2T6C1X4"/>
<sequence>MKRTTFTVLGLAAITFLACNTKTKENNVEVVKELQNTEKVAVQTTTQFEEKAMEDCIAYAKIQDEIKLMEAAEAQRKADSIAKAELELKEALAKAEAARKKRESSPAYIAQKAKEAELWFKANYESVVKAYNANFEGLQVKLTTEGTIYEVLVYENGEWKQDQNLLEQLEKVEVTNEFAPGKAVAITVKNA</sequence>
<proteinExistence type="predicted"/>